<name>A0ABV9X8D8_9ACTN</name>
<dbReference type="EMBL" id="JBHSJO010000001">
    <property type="protein sequence ID" value="MFC5019987.1"/>
    <property type="molecule type" value="Genomic_DNA"/>
</dbReference>
<protein>
    <submittedName>
        <fullName evidence="2">Uncharacterized protein</fullName>
    </submittedName>
</protein>
<feature type="compositionally biased region" description="Basic and acidic residues" evidence="1">
    <location>
        <begin position="30"/>
        <end position="39"/>
    </location>
</feature>
<comment type="caution">
    <text evidence="2">The sequence shown here is derived from an EMBL/GenBank/DDBJ whole genome shotgun (WGS) entry which is preliminary data.</text>
</comment>
<dbReference type="Proteomes" id="UP001595855">
    <property type="component" value="Unassembled WGS sequence"/>
</dbReference>
<evidence type="ECO:0000313" key="3">
    <source>
        <dbReference type="Proteomes" id="UP001595855"/>
    </source>
</evidence>
<dbReference type="RefSeq" id="WP_271414015.1">
    <property type="nucleotide sequence ID" value="NZ_BAAATN010000007.1"/>
</dbReference>
<reference evidence="3" key="1">
    <citation type="journal article" date="2019" name="Int. J. Syst. Evol. Microbiol.">
        <title>The Global Catalogue of Microorganisms (GCM) 10K type strain sequencing project: providing services to taxonomists for standard genome sequencing and annotation.</title>
        <authorList>
            <consortium name="The Broad Institute Genomics Platform"/>
            <consortium name="The Broad Institute Genome Sequencing Center for Infectious Disease"/>
            <person name="Wu L."/>
            <person name="Ma J."/>
        </authorList>
    </citation>
    <scope>NUCLEOTIDE SEQUENCE [LARGE SCALE GENOMIC DNA]</scope>
    <source>
        <strain evidence="3">CGMCC 4.1542</strain>
    </source>
</reference>
<gene>
    <name evidence="2" type="ORF">ACFPRC_34635</name>
</gene>
<sequence length="56" mass="5645">MTRATDVEITGLPGAGDRAEGVRSGGVRALPDDGSRRQDAGLVRAADGPASPTPGW</sequence>
<accession>A0ABV9X8D8</accession>
<keyword evidence="3" id="KW-1185">Reference proteome</keyword>
<evidence type="ECO:0000313" key="2">
    <source>
        <dbReference type="EMBL" id="MFC5019987.1"/>
    </source>
</evidence>
<organism evidence="2 3">
    <name type="scientific">Streptomyces lienomycini</name>
    <dbReference type="NCBI Taxonomy" id="284035"/>
    <lineage>
        <taxon>Bacteria</taxon>
        <taxon>Bacillati</taxon>
        <taxon>Actinomycetota</taxon>
        <taxon>Actinomycetes</taxon>
        <taxon>Kitasatosporales</taxon>
        <taxon>Streptomycetaceae</taxon>
        <taxon>Streptomyces</taxon>
    </lineage>
</organism>
<feature type="region of interest" description="Disordered" evidence="1">
    <location>
        <begin position="1"/>
        <end position="56"/>
    </location>
</feature>
<evidence type="ECO:0000256" key="1">
    <source>
        <dbReference type="SAM" id="MobiDB-lite"/>
    </source>
</evidence>
<proteinExistence type="predicted"/>